<proteinExistence type="predicted"/>
<protein>
    <recommendedName>
        <fullName evidence="3">Tc1-like transposase DDE domain-containing protein</fullName>
    </recommendedName>
</protein>
<dbReference type="InterPro" id="IPR036397">
    <property type="entry name" value="RNaseH_sf"/>
</dbReference>
<dbReference type="Gene3D" id="3.30.420.10">
    <property type="entry name" value="Ribonuclease H-like superfamily/Ribonuclease H"/>
    <property type="match status" value="1"/>
</dbReference>
<evidence type="ECO:0008006" key="3">
    <source>
        <dbReference type="Google" id="ProtNLM"/>
    </source>
</evidence>
<dbReference type="GO" id="GO:0003676">
    <property type="term" value="F:nucleic acid binding"/>
    <property type="evidence" value="ECO:0007669"/>
    <property type="project" value="InterPro"/>
</dbReference>
<gene>
    <name evidence="1" type="ORF">TNCV_3876411</name>
</gene>
<dbReference type="AlphaFoldDB" id="A0A8X6VR59"/>
<accession>A0A8X6VR59</accession>
<keyword evidence="2" id="KW-1185">Reference proteome</keyword>
<dbReference type="EMBL" id="BMAU01021350">
    <property type="protein sequence ID" value="GFY18953.1"/>
    <property type="molecule type" value="Genomic_DNA"/>
</dbReference>
<reference evidence="1" key="1">
    <citation type="submission" date="2020-08" db="EMBL/GenBank/DDBJ databases">
        <title>Multicomponent nature underlies the extraordinary mechanical properties of spider dragline silk.</title>
        <authorList>
            <person name="Kono N."/>
            <person name="Nakamura H."/>
            <person name="Mori M."/>
            <person name="Yoshida Y."/>
            <person name="Ohtoshi R."/>
            <person name="Malay A.D."/>
            <person name="Moran D.A.P."/>
            <person name="Tomita M."/>
            <person name="Numata K."/>
            <person name="Arakawa K."/>
        </authorList>
    </citation>
    <scope>NUCLEOTIDE SEQUENCE</scope>
</reference>
<name>A0A8X6VR59_TRICX</name>
<comment type="caution">
    <text evidence="1">The sequence shown here is derived from an EMBL/GenBank/DDBJ whole genome shotgun (WGS) entry which is preliminary data.</text>
</comment>
<sequence length="78" mass="8938">MEWPTCSPDMNPIEYVLDSLGRRVVGRQPPPQTPQEFWKSGTKYPNSCLIASLTPYLKGAQRCWPSVEIIPRTENDFL</sequence>
<evidence type="ECO:0000313" key="1">
    <source>
        <dbReference type="EMBL" id="GFY18953.1"/>
    </source>
</evidence>
<evidence type="ECO:0000313" key="2">
    <source>
        <dbReference type="Proteomes" id="UP000887159"/>
    </source>
</evidence>
<organism evidence="1 2">
    <name type="scientific">Trichonephila clavipes</name>
    <name type="common">Golden silk orbweaver</name>
    <name type="synonym">Nephila clavipes</name>
    <dbReference type="NCBI Taxonomy" id="2585209"/>
    <lineage>
        <taxon>Eukaryota</taxon>
        <taxon>Metazoa</taxon>
        <taxon>Ecdysozoa</taxon>
        <taxon>Arthropoda</taxon>
        <taxon>Chelicerata</taxon>
        <taxon>Arachnida</taxon>
        <taxon>Araneae</taxon>
        <taxon>Araneomorphae</taxon>
        <taxon>Entelegynae</taxon>
        <taxon>Araneoidea</taxon>
        <taxon>Nephilidae</taxon>
        <taxon>Trichonephila</taxon>
    </lineage>
</organism>
<dbReference type="Proteomes" id="UP000887159">
    <property type="component" value="Unassembled WGS sequence"/>
</dbReference>